<dbReference type="InterPro" id="IPR029510">
    <property type="entry name" value="Ald_DH_CS_GLU"/>
</dbReference>
<dbReference type="PROSITE" id="PS00687">
    <property type="entry name" value="ALDEHYDE_DEHYDR_GLU"/>
    <property type="match status" value="1"/>
</dbReference>
<dbReference type="InterPro" id="IPR015590">
    <property type="entry name" value="Aldehyde_DH_dom"/>
</dbReference>
<dbReference type="FunFam" id="3.40.309.10:FF:000003">
    <property type="entry name" value="Aldehyde dehydrogenase"/>
    <property type="match status" value="1"/>
</dbReference>
<dbReference type="InterPro" id="IPR016163">
    <property type="entry name" value="Ald_DH_C"/>
</dbReference>
<dbReference type="Pfam" id="PF00171">
    <property type="entry name" value="Aldedh"/>
    <property type="match status" value="1"/>
</dbReference>
<organism evidence="10 11">
    <name type="scientific">Acanthoscelides obtectus</name>
    <name type="common">Bean weevil</name>
    <name type="synonym">Bruchus obtectus</name>
    <dbReference type="NCBI Taxonomy" id="200917"/>
    <lineage>
        <taxon>Eukaryota</taxon>
        <taxon>Metazoa</taxon>
        <taxon>Ecdysozoa</taxon>
        <taxon>Arthropoda</taxon>
        <taxon>Hexapoda</taxon>
        <taxon>Insecta</taxon>
        <taxon>Pterygota</taxon>
        <taxon>Neoptera</taxon>
        <taxon>Endopterygota</taxon>
        <taxon>Coleoptera</taxon>
        <taxon>Polyphaga</taxon>
        <taxon>Cucujiformia</taxon>
        <taxon>Chrysomeloidea</taxon>
        <taxon>Chrysomelidae</taxon>
        <taxon>Bruchinae</taxon>
        <taxon>Bruchini</taxon>
        <taxon>Acanthoscelides</taxon>
    </lineage>
</organism>
<evidence type="ECO:0000256" key="8">
    <source>
        <dbReference type="SAM" id="Phobius"/>
    </source>
</evidence>
<feature type="active site" evidence="5 6">
    <location>
        <position position="234"/>
    </location>
</feature>
<keyword evidence="11" id="KW-1185">Reference proteome</keyword>
<dbReference type="PIRSF" id="PIRSF036492">
    <property type="entry name" value="ALDH"/>
    <property type="match status" value="1"/>
</dbReference>
<dbReference type="GO" id="GO:0006081">
    <property type="term" value="P:aldehyde metabolic process"/>
    <property type="evidence" value="ECO:0007669"/>
    <property type="project" value="InterPro"/>
</dbReference>
<dbReference type="GO" id="GO:0005737">
    <property type="term" value="C:cytoplasm"/>
    <property type="evidence" value="ECO:0007669"/>
    <property type="project" value="TreeGrafter"/>
</dbReference>
<feature type="domain" description="Aldehyde dehydrogenase" evidence="9">
    <location>
        <begin position="17"/>
        <end position="452"/>
    </location>
</feature>
<keyword evidence="8" id="KW-0472">Membrane</keyword>
<dbReference type="EMBL" id="CAKOFQ010007108">
    <property type="protein sequence ID" value="CAH1991162.1"/>
    <property type="molecule type" value="Genomic_DNA"/>
</dbReference>
<name>A0A9P0L5E7_ACAOB</name>
<dbReference type="FunFam" id="3.40.605.10:FF:000004">
    <property type="entry name" value="Aldehyde dehydrogenase"/>
    <property type="match status" value="1"/>
</dbReference>
<dbReference type="GO" id="GO:0004029">
    <property type="term" value="F:aldehyde dehydrogenase (NAD+) activity"/>
    <property type="evidence" value="ECO:0007669"/>
    <property type="project" value="TreeGrafter"/>
</dbReference>
<evidence type="ECO:0000256" key="7">
    <source>
        <dbReference type="RuleBase" id="RU003345"/>
    </source>
</evidence>
<evidence type="ECO:0000259" key="9">
    <source>
        <dbReference type="Pfam" id="PF00171"/>
    </source>
</evidence>
<evidence type="ECO:0000256" key="4">
    <source>
        <dbReference type="PIRNR" id="PIRNR036492"/>
    </source>
</evidence>
<proteinExistence type="inferred from homology"/>
<dbReference type="Gene3D" id="3.40.309.10">
    <property type="entry name" value="Aldehyde Dehydrogenase, Chain A, domain 2"/>
    <property type="match status" value="1"/>
</dbReference>
<evidence type="ECO:0000256" key="3">
    <source>
        <dbReference type="ARBA" id="ARBA00023027"/>
    </source>
</evidence>
<dbReference type="OrthoDB" id="440325at2759"/>
<evidence type="ECO:0000256" key="6">
    <source>
        <dbReference type="PROSITE-ProRule" id="PRU10007"/>
    </source>
</evidence>
<dbReference type="InterPro" id="IPR016162">
    <property type="entry name" value="Ald_DH_N"/>
</dbReference>
<keyword evidence="2 4" id="KW-0560">Oxidoreductase</keyword>
<dbReference type="PANTHER" id="PTHR43570:SF16">
    <property type="entry name" value="ALDEHYDE DEHYDROGENASE TYPE III, ISOFORM Q"/>
    <property type="match status" value="1"/>
</dbReference>
<dbReference type="PANTHER" id="PTHR43570">
    <property type="entry name" value="ALDEHYDE DEHYDROGENASE"/>
    <property type="match status" value="1"/>
</dbReference>
<evidence type="ECO:0000256" key="2">
    <source>
        <dbReference type="ARBA" id="ARBA00023002"/>
    </source>
</evidence>
<dbReference type="AlphaFoldDB" id="A0A9P0L5E7"/>
<evidence type="ECO:0000313" key="10">
    <source>
        <dbReference type="EMBL" id="CAH1991162.1"/>
    </source>
</evidence>
<gene>
    <name evidence="10" type="ORF">ACAOBT_LOCUS20114</name>
</gene>
<keyword evidence="8" id="KW-1133">Transmembrane helix</keyword>
<comment type="caution">
    <text evidence="10">The sequence shown here is derived from an EMBL/GenBank/DDBJ whole genome shotgun (WGS) entry which is preliminary data.</text>
</comment>
<sequence>MSSFADISNGIPRPKLVHTIDMEEKQSLEKVMLHARRSFVTNKTKHYDFRKKQLKSLLKFFEDENDELCRSVYKDLKKPTSEWTVHEFAQVTGEVRKMLSNLRTWMSGDVVPKDIVNFFDDVKIVPEPYGVVLVMGTWNFPVFSLFMPLIGAIAAGNCVVIKPSEHAPATARAIASLLPKYIDSECYPVYLGGVEETSELLKQKFDYIFFTGSPSIGKLVHQAASQNLTPVTLELGGKSPVYIDNTANLKLAAKRIMWGKTQNCGQICVAPDYVLCSKEVQDKFLKYAQAALHQFYGDNVRENGDFGRIINQHHFHRLTGLLRDQKVAIGGPSDPKDHFVHPTIVTDVHPDDAIMQEEIFGPILPIVTVESYEEAINFINQREKPLALYVFTGCKKVKKAFLRETSSGAVLINDVLMHSVADGLPFGGVGNSGIGAYHGKHTFDTFSHKKAVMERGTSMLIDKIDSIRYPPYNNTKTKLLKTVFRINRTLPVKYVPHLIMFSLGVAVTCGAYYLNKYIQNEVD</sequence>
<dbReference type="InterPro" id="IPR016161">
    <property type="entry name" value="Ald_DH/histidinol_DH"/>
</dbReference>
<reference evidence="10" key="1">
    <citation type="submission" date="2022-03" db="EMBL/GenBank/DDBJ databases">
        <authorList>
            <person name="Sayadi A."/>
        </authorList>
    </citation>
    <scope>NUCLEOTIDE SEQUENCE</scope>
</reference>
<dbReference type="InterPro" id="IPR012394">
    <property type="entry name" value="Aldehyde_DH_NAD(P)"/>
</dbReference>
<feature type="transmembrane region" description="Helical" evidence="8">
    <location>
        <begin position="494"/>
        <end position="514"/>
    </location>
</feature>
<dbReference type="Proteomes" id="UP001152888">
    <property type="component" value="Unassembled WGS sequence"/>
</dbReference>
<comment type="similarity">
    <text evidence="1 4 7">Belongs to the aldehyde dehydrogenase family.</text>
</comment>
<evidence type="ECO:0000256" key="1">
    <source>
        <dbReference type="ARBA" id="ARBA00009986"/>
    </source>
</evidence>
<evidence type="ECO:0000313" key="11">
    <source>
        <dbReference type="Proteomes" id="UP001152888"/>
    </source>
</evidence>
<keyword evidence="3" id="KW-0520">NAD</keyword>
<accession>A0A9P0L5E7</accession>
<feature type="active site" evidence="5">
    <location>
        <position position="268"/>
    </location>
</feature>
<evidence type="ECO:0000256" key="5">
    <source>
        <dbReference type="PIRSR" id="PIRSR036492-1"/>
    </source>
</evidence>
<protein>
    <recommendedName>
        <fullName evidence="4">Aldehyde dehydrogenase</fullName>
    </recommendedName>
</protein>
<keyword evidence="8" id="KW-0812">Transmembrane</keyword>
<dbReference type="Gene3D" id="3.40.605.10">
    <property type="entry name" value="Aldehyde Dehydrogenase, Chain A, domain 1"/>
    <property type="match status" value="1"/>
</dbReference>
<dbReference type="SUPFAM" id="SSF53720">
    <property type="entry name" value="ALDH-like"/>
    <property type="match status" value="1"/>
</dbReference>